<evidence type="ECO:0000256" key="4">
    <source>
        <dbReference type="ARBA" id="ARBA00022692"/>
    </source>
</evidence>
<reference evidence="10 11" key="1">
    <citation type="submission" date="2016-11" db="EMBL/GenBank/DDBJ databases">
        <title>Trade-off between light-utilization and light-protection in marine flavobacteria.</title>
        <authorList>
            <person name="Kumagai Y."/>
        </authorList>
    </citation>
    <scope>NUCLEOTIDE SEQUENCE [LARGE SCALE GENOMIC DNA]</scope>
    <source>
        <strain evidence="10 11">NBRC 107125</strain>
    </source>
</reference>
<dbReference type="PANTHER" id="PTHR45138:SF9">
    <property type="entry name" value="DIGUANYLATE CYCLASE DGCM-RELATED"/>
    <property type="match status" value="1"/>
</dbReference>
<keyword evidence="6 8" id="KW-0472">Membrane</keyword>
<protein>
    <recommendedName>
        <fullName evidence="3">diguanylate cyclase</fullName>
        <ecNumber evidence="3">2.7.7.65</ecNumber>
    </recommendedName>
</protein>
<dbReference type="SUPFAM" id="SSF55073">
    <property type="entry name" value="Nucleotide cyclase"/>
    <property type="match status" value="1"/>
</dbReference>
<dbReference type="EC" id="2.7.7.65" evidence="3"/>
<dbReference type="Gene3D" id="3.30.450.350">
    <property type="entry name" value="CHASE domain"/>
    <property type="match status" value="1"/>
</dbReference>
<feature type="transmembrane region" description="Helical" evidence="8">
    <location>
        <begin position="303"/>
        <end position="322"/>
    </location>
</feature>
<feature type="domain" description="GGDEF" evidence="9">
    <location>
        <begin position="382"/>
        <end position="516"/>
    </location>
</feature>
<evidence type="ECO:0000259" key="9">
    <source>
        <dbReference type="PROSITE" id="PS50887"/>
    </source>
</evidence>
<dbReference type="Proteomes" id="UP000193450">
    <property type="component" value="Chromosome"/>
</dbReference>
<keyword evidence="5 8" id="KW-1133">Transmembrane helix</keyword>
<dbReference type="InterPro" id="IPR050469">
    <property type="entry name" value="Diguanylate_Cyclase"/>
</dbReference>
<gene>
    <name evidence="10" type="ORF">BST96_04505</name>
</gene>
<dbReference type="PANTHER" id="PTHR45138">
    <property type="entry name" value="REGULATORY COMPONENTS OF SENSORY TRANSDUCTION SYSTEM"/>
    <property type="match status" value="1"/>
</dbReference>
<dbReference type="InterPro" id="IPR043128">
    <property type="entry name" value="Rev_trsase/Diguanyl_cyclase"/>
</dbReference>
<evidence type="ECO:0000256" key="7">
    <source>
        <dbReference type="ARBA" id="ARBA00034247"/>
    </source>
</evidence>
<evidence type="ECO:0000256" key="5">
    <source>
        <dbReference type="ARBA" id="ARBA00022989"/>
    </source>
</evidence>
<dbReference type="EMBL" id="CP019343">
    <property type="protein sequence ID" value="ARN73438.1"/>
    <property type="molecule type" value="Genomic_DNA"/>
</dbReference>
<dbReference type="GO" id="GO:1902201">
    <property type="term" value="P:negative regulation of bacterial-type flagellum-dependent cell motility"/>
    <property type="evidence" value="ECO:0007669"/>
    <property type="project" value="TreeGrafter"/>
</dbReference>
<comment type="cofactor">
    <cofactor evidence="1">
        <name>Mg(2+)</name>
        <dbReference type="ChEBI" id="CHEBI:18420"/>
    </cofactor>
</comment>
<dbReference type="InterPro" id="IPR006189">
    <property type="entry name" value="CHASE_dom"/>
</dbReference>
<keyword evidence="11" id="KW-1185">Reference proteome</keyword>
<dbReference type="InterPro" id="IPR042240">
    <property type="entry name" value="CHASE_sf"/>
</dbReference>
<dbReference type="InterPro" id="IPR000160">
    <property type="entry name" value="GGDEF_dom"/>
</dbReference>
<evidence type="ECO:0000256" key="1">
    <source>
        <dbReference type="ARBA" id="ARBA00001946"/>
    </source>
</evidence>
<dbReference type="PROSITE" id="PS50887">
    <property type="entry name" value="GGDEF"/>
    <property type="match status" value="1"/>
</dbReference>
<dbReference type="GO" id="GO:0052621">
    <property type="term" value="F:diguanylate cyclase activity"/>
    <property type="evidence" value="ECO:0007669"/>
    <property type="project" value="UniProtKB-EC"/>
</dbReference>
<sequence>MVALIGFGVTLFIGMEIEKTQKRLLASELKANMERWISVMEFSTEKEVTLARTLVSVFEDSPSIDLQQFDQLSINAIKLYPDLDALFWIPMVAPEQRPAVEKAMRGVNPGFFFKMYAGPAGFIPSVPKPLYHPVVYLNGSESSQQYLGWDMGGFGELGSMFADLGKVEDQVSMRFLPSIDDLLNPGNARPRLQMLLATPLNKAVVLPDGKTQAEQGYLVFLVNFSLIFTYFSDIAGGDLLDIAVTMGSGAGKKDVFAVAPKSGNLQADYTVKSAFSNRATSTWEVTLIPTDEYFATQAKSVKIWAFATGVAITLSLAIYLFAIQRRTAIVQELVEQRTDELQKANHELDRLSRTDYLTGVANRRYFEEKLESEWSRAARGKHAITLLMIDVDYFKTYNDRYGHIEGDYCLQQVSRALTVSTKRPADMVARFGGEEFIVLLPETDEGSMALAERCRKKVEELEIVHEDSDVSDFVTISVGVATLTPAGKQPSRALVKAADDALYQAKEQGRNRVRAG</sequence>
<dbReference type="AlphaFoldDB" id="A0A1X9N5S0"/>
<dbReference type="STRING" id="716816.BST96_04505"/>
<name>A0A1X9N5S0_9GAMM</name>
<dbReference type="SMART" id="SM00267">
    <property type="entry name" value="GGDEF"/>
    <property type="match status" value="1"/>
</dbReference>
<evidence type="ECO:0000313" key="10">
    <source>
        <dbReference type="EMBL" id="ARN73438.1"/>
    </source>
</evidence>
<organism evidence="10 11">
    <name type="scientific">Oceanicoccus sagamiensis</name>
    <dbReference type="NCBI Taxonomy" id="716816"/>
    <lineage>
        <taxon>Bacteria</taxon>
        <taxon>Pseudomonadati</taxon>
        <taxon>Pseudomonadota</taxon>
        <taxon>Gammaproteobacteria</taxon>
        <taxon>Cellvibrionales</taxon>
        <taxon>Spongiibacteraceae</taxon>
        <taxon>Oceanicoccus</taxon>
    </lineage>
</organism>
<comment type="catalytic activity">
    <reaction evidence="7">
        <text>2 GTP = 3',3'-c-di-GMP + 2 diphosphate</text>
        <dbReference type="Rhea" id="RHEA:24898"/>
        <dbReference type="ChEBI" id="CHEBI:33019"/>
        <dbReference type="ChEBI" id="CHEBI:37565"/>
        <dbReference type="ChEBI" id="CHEBI:58805"/>
        <dbReference type="EC" id="2.7.7.65"/>
    </reaction>
</comment>
<dbReference type="NCBIfam" id="TIGR00254">
    <property type="entry name" value="GGDEF"/>
    <property type="match status" value="1"/>
</dbReference>
<comment type="subcellular location">
    <subcellularLocation>
        <location evidence="2">Membrane</location>
    </subcellularLocation>
</comment>
<dbReference type="GO" id="GO:0007165">
    <property type="term" value="P:signal transduction"/>
    <property type="evidence" value="ECO:0007669"/>
    <property type="project" value="UniProtKB-ARBA"/>
</dbReference>
<proteinExistence type="predicted"/>
<dbReference type="Pfam" id="PF00990">
    <property type="entry name" value="GGDEF"/>
    <property type="match status" value="1"/>
</dbReference>
<evidence type="ECO:0000313" key="11">
    <source>
        <dbReference type="Proteomes" id="UP000193450"/>
    </source>
</evidence>
<dbReference type="GO" id="GO:0043709">
    <property type="term" value="P:cell adhesion involved in single-species biofilm formation"/>
    <property type="evidence" value="ECO:0007669"/>
    <property type="project" value="TreeGrafter"/>
</dbReference>
<evidence type="ECO:0000256" key="8">
    <source>
        <dbReference type="SAM" id="Phobius"/>
    </source>
</evidence>
<dbReference type="InterPro" id="IPR029787">
    <property type="entry name" value="Nucleotide_cyclase"/>
</dbReference>
<keyword evidence="4 8" id="KW-0812">Transmembrane</keyword>
<dbReference type="Gene3D" id="3.30.70.270">
    <property type="match status" value="1"/>
</dbReference>
<dbReference type="FunFam" id="3.30.70.270:FF:000001">
    <property type="entry name" value="Diguanylate cyclase domain protein"/>
    <property type="match status" value="1"/>
</dbReference>
<dbReference type="GO" id="GO:0005886">
    <property type="term" value="C:plasma membrane"/>
    <property type="evidence" value="ECO:0007669"/>
    <property type="project" value="TreeGrafter"/>
</dbReference>
<evidence type="ECO:0000256" key="6">
    <source>
        <dbReference type="ARBA" id="ARBA00023136"/>
    </source>
</evidence>
<dbReference type="KEGG" id="osg:BST96_04505"/>
<evidence type="ECO:0000256" key="2">
    <source>
        <dbReference type="ARBA" id="ARBA00004370"/>
    </source>
</evidence>
<evidence type="ECO:0000256" key="3">
    <source>
        <dbReference type="ARBA" id="ARBA00012528"/>
    </source>
</evidence>
<dbReference type="CDD" id="cd01949">
    <property type="entry name" value="GGDEF"/>
    <property type="match status" value="1"/>
</dbReference>
<dbReference type="Pfam" id="PF03924">
    <property type="entry name" value="CHASE"/>
    <property type="match status" value="1"/>
</dbReference>
<accession>A0A1X9N5S0</accession>